<accession>D3B013</accession>
<protein>
    <submittedName>
        <fullName evidence="7">RhoGAP domain-containing protein</fullName>
    </submittedName>
</protein>
<dbReference type="SUPFAM" id="SSF48350">
    <property type="entry name" value="GTPase activation domain, GAP"/>
    <property type="match status" value="1"/>
</dbReference>
<dbReference type="SUPFAM" id="SSF103657">
    <property type="entry name" value="BAR/IMD domain-like"/>
    <property type="match status" value="1"/>
</dbReference>
<dbReference type="PANTHER" id="PTHR23176:SF99">
    <property type="entry name" value="RHO GTPASE-ACTIVATING PROTEIN GACP"/>
    <property type="match status" value="1"/>
</dbReference>
<dbReference type="Proteomes" id="UP000001396">
    <property type="component" value="Unassembled WGS sequence"/>
</dbReference>
<comment type="subcellular location">
    <subcellularLocation>
        <location evidence="1">Cytoplasm</location>
    </subcellularLocation>
</comment>
<keyword evidence="8" id="KW-1185">Reference proteome</keyword>
<evidence type="ECO:0000256" key="5">
    <source>
        <dbReference type="SAM" id="MobiDB-lite"/>
    </source>
</evidence>
<dbReference type="GeneID" id="31357156"/>
<dbReference type="CDD" id="cd07307">
    <property type="entry name" value="BAR"/>
    <property type="match status" value="1"/>
</dbReference>
<gene>
    <name evidence="7" type="primary">gacP</name>
    <name evidence="7" type="ORF">PPL_01627</name>
</gene>
<evidence type="ECO:0000313" key="7">
    <source>
        <dbReference type="EMBL" id="EFA84637.1"/>
    </source>
</evidence>
<dbReference type="STRING" id="670386.D3B013"/>
<dbReference type="GO" id="GO:0005737">
    <property type="term" value="C:cytoplasm"/>
    <property type="evidence" value="ECO:0007669"/>
    <property type="project" value="UniProtKB-SubCell"/>
</dbReference>
<dbReference type="EMBL" id="ADBJ01000008">
    <property type="protein sequence ID" value="EFA84637.1"/>
    <property type="molecule type" value="Genomic_DNA"/>
</dbReference>
<evidence type="ECO:0000313" key="8">
    <source>
        <dbReference type="Proteomes" id="UP000001396"/>
    </source>
</evidence>
<feature type="compositionally biased region" description="Acidic residues" evidence="5">
    <location>
        <begin position="592"/>
        <end position="605"/>
    </location>
</feature>
<dbReference type="Gene3D" id="1.10.555.10">
    <property type="entry name" value="Rho GTPase activation protein"/>
    <property type="match status" value="1"/>
</dbReference>
<dbReference type="Pfam" id="PF00620">
    <property type="entry name" value="RhoGAP"/>
    <property type="match status" value="1"/>
</dbReference>
<dbReference type="InterPro" id="IPR027267">
    <property type="entry name" value="AH/BAR_dom_sf"/>
</dbReference>
<dbReference type="OMA" id="WLAQMIP"/>
<dbReference type="InterPro" id="IPR004148">
    <property type="entry name" value="BAR_dom"/>
</dbReference>
<dbReference type="GO" id="GO:0005096">
    <property type="term" value="F:GTPase activator activity"/>
    <property type="evidence" value="ECO:0007669"/>
    <property type="project" value="UniProtKB-KW"/>
</dbReference>
<feature type="region of interest" description="Disordered" evidence="5">
    <location>
        <begin position="527"/>
        <end position="605"/>
    </location>
</feature>
<evidence type="ECO:0000256" key="2">
    <source>
        <dbReference type="ARBA" id="ARBA00022468"/>
    </source>
</evidence>
<dbReference type="InterPro" id="IPR050729">
    <property type="entry name" value="Rho-GAP"/>
</dbReference>
<comment type="function">
    <text evidence="4">Rho GTPase-activating protein involved in the signal transduction pathway.</text>
</comment>
<dbReference type="PANTHER" id="PTHR23176">
    <property type="entry name" value="RHO/RAC/CDC GTPASE-ACTIVATING PROTEIN"/>
    <property type="match status" value="1"/>
</dbReference>
<dbReference type="GO" id="GO:0007165">
    <property type="term" value="P:signal transduction"/>
    <property type="evidence" value="ECO:0007669"/>
    <property type="project" value="InterPro"/>
</dbReference>
<comment type="caution">
    <text evidence="7">The sequence shown here is derived from an EMBL/GenBank/DDBJ whole genome shotgun (WGS) entry which is preliminary data.</text>
</comment>
<keyword evidence="2" id="KW-0343">GTPase activation</keyword>
<proteinExistence type="predicted"/>
<dbReference type="SMART" id="SM00324">
    <property type="entry name" value="RhoGAP"/>
    <property type="match status" value="1"/>
</dbReference>
<dbReference type="RefSeq" id="XP_020436750.1">
    <property type="nucleotide sequence ID" value="XM_020572633.1"/>
</dbReference>
<organism evidence="7 8">
    <name type="scientific">Heterostelium pallidum (strain ATCC 26659 / Pp 5 / PN500)</name>
    <name type="common">Cellular slime mold</name>
    <name type="synonym">Polysphondylium pallidum</name>
    <dbReference type="NCBI Taxonomy" id="670386"/>
    <lineage>
        <taxon>Eukaryota</taxon>
        <taxon>Amoebozoa</taxon>
        <taxon>Evosea</taxon>
        <taxon>Eumycetozoa</taxon>
        <taxon>Dictyostelia</taxon>
        <taxon>Acytosteliales</taxon>
        <taxon>Acytosteliaceae</taxon>
        <taxon>Heterostelium</taxon>
    </lineage>
</organism>
<dbReference type="InterPro" id="IPR000198">
    <property type="entry name" value="RhoGAP_dom"/>
</dbReference>
<name>D3B013_HETP5</name>
<dbReference type="Gene3D" id="1.20.1270.60">
    <property type="entry name" value="Arfaptin homology (AH) domain/BAR domain"/>
    <property type="match status" value="1"/>
</dbReference>
<dbReference type="PROSITE" id="PS50238">
    <property type="entry name" value="RHOGAP"/>
    <property type="match status" value="1"/>
</dbReference>
<reference evidence="7 8" key="1">
    <citation type="journal article" date="2011" name="Genome Res.">
        <title>Phylogeny-wide analysis of social amoeba genomes highlights ancient origins for complex intercellular communication.</title>
        <authorList>
            <person name="Heidel A.J."/>
            <person name="Lawal H.M."/>
            <person name="Felder M."/>
            <person name="Schilde C."/>
            <person name="Helps N.R."/>
            <person name="Tunggal B."/>
            <person name="Rivero F."/>
            <person name="John U."/>
            <person name="Schleicher M."/>
            <person name="Eichinger L."/>
            <person name="Platzer M."/>
            <person name="Noegel A.A."/>
            <person name="Schaap P."/>
            <person name="Gloeckner G."/>
        </authorList>
    </citation>
    <scope>NUCLEOTIDE SEQUENCE [LARGE SCALE GENOMIC DNA]</scope>
    <source>
        <strain evidence="8">ATCC 26659 / Pp 5 / PN500</strain>
    </source>
</reference>
<evidence type="ECO:0000256" key="3">
    <source>
        <dbReference type="ARBA" id="ARBA00022490"/>
    </source>
</evidence>
<dbReference type="CDD" id="cd00159">
    <property type="entry name" value="RhoGAP"/>
    <property type="match status" value="1"/>
</dbReference>
<keyword evidence="3" id="KW-0963">Cytoplasm</keyword>
<dbReference type="InParanoid" id="D3B013"/>
<dbReference type="Pfam" id="PF16746">
    <property type="entry name" value="BAR_3"/>
    <property type="match status" value="1"/>
</dbReference>
<dbReference type="InterPro" id="IPR008936">
    <property type="entry name" value="Rho_GTPase_activation_prot"/>
</dbReference>
<dbReference type="AlphaFoldDB" id="D3B013"/>
<feature type="domain" description="Rho-GAP" evidence="6">
    <location>
        <begin position="328"/>
        <end position="512"/>
    </location>
</feature>
<evidence type="ECO:0000256" key="4">
    <source>
        <dbReference type="ARBA" id="ARBA00037092"/>
    </source>
</evidence>
<evidence type="ECO:0000256" key="1">
    <source>
        <dbReference type="ARBA" id="ARBA00004496"/>
    </source>
</evidence>
<sequence>MTEKEENKKTNNNINLFLSYRFVHINNNNYLNTLILELNKIKKVVLHQTKQSRMKKFKKTFAITKQNVLEKTSSRENTLEPEQMKELEKQVQESRFYLRKLTKAIEKETVSTGVSIQDGTELADSFIDYSVHVRDNYQDLVILSGILSKIGEFQAGFEDLKAKLNSSLVNDVSDPLKKMVKTELKQAQESKREYDKVRVAYDASLSDLNNLKKNKSVKPTKITEQEQECDTLKKDFELIGIDTSTQLNDTNIIAEFETVEKLCDYLDTYHTFFQKGYRWLAQMIPDIYEYRLYVEKRKAELEKSKVRMSMLLSPAKSGDALKQKVFGEDLSVLITRDQTSIPIFVAKAFQVIRGRIEEEGLFRMSGPKKEVVEYKLMIDDGKDYNLANTFDVHVVCNLVKLFLRELQPEPLLTYSRYNEFIDVCNIESPDERINKVSRIIHSLPKHNFNLLHHLIHLLNQISLNPKNKMGPANLATVVGPNILVSQTDIVVEDIALGNMVITTIIQNFEKIFGGPPVFEPIPVTNKLSTSASSSNMTKSPSFNNNHPSPAAKKAPPVSPRNYDEDSTSPAVYQGHMMRNRNLTSSGSTLGDSFDEGDAVELTDDE</sequence>
<feature type="compositionally biased region" description="Polar residues" evidence="5">
    <location>
        <begin position="580"/>
        <end position="590"/>
    </location>
</feature>
<evidence type="ECO:0000259" key="6">
    <source>
        <dbReference type="PROSITE" id="PS50238"/>
    </source>
</evidence>
<dbReference type="FunCoup" id="D3B013">
    <property type="interactions" value="112"/>
</dbReference>
<feature type="compositionally biased region" description="Low complexity" evidence="5">
    <location>
        <begin position="528"/>
        <end position="555"/>
    </location>
</feature>